<dbReference type="RefSeq" id="XP_026285776.1">
    <property type="nucleotide sequence ID" value="XM_026429991.2"/>
</dbReference>
<protein>
    <submittedName>
        <fullName evidence="5">Uncharacterized protein LOC113211581 isoform X1</fullName>
    </submittedName>
</protein>
<dbReference type="OrthoDB" id="27593at2759"/>
<gene>
    <name evidence="5" type="primary">LOC113211581</name>
</gene>
<dbReference type="SUPFAM" id="SSF50729">
    <property type="entry name" value="PH domain-like"/>
    <property type="match status" value="1"/>
</dbReference>
<dbReference type="InterPro" id="IPR047271">
    <property type="entry name" value="Ephexin-like"/>
</dbReference>
<feature type="domain" description="DH" evidence="3">
    <location>
        <begin position="631"/>
        <end position="802"/>
    </location>
</feature>
<feature type="domain" description="PH" evidence="2">
    <location>
        <begin position="14"/>
        <end position="122"/>
    </location>
</feature>
<dbReference type="PROSITE" id="PS50010">
    <property type="entry name" value="DH_2"/>
    <property type="match status" value="1"/>
</dbReference>
<evidence type="ECO:0000313" key="5">
    <source>
        <dbReference type="RefSeq" id="XP_026285776.1"/>
    </source>
</evidence>
<organism evidence="4 5">
    <name type="scientific">Frankliniella occidentalis</name>
    <name type="common">Western flower thrips</name>
    <name type="synonym">Euthrips occidentalis</name>
    <dbReference type="NCBI Taxonomy" id="133901"/>
    <lineage>
        <taxon>Eukaryota</taxon>
        <taxon>Metazoa</taxon>
        <taxon>Ecdysozoa</taxon>
        <taxon>Arthropoda</taxon>
        <taxon>Hexapoda</taxon>
        <taxon>Insecta</taxon>
        <taxon>Pterygota</taxon>
        <taxon>Neoptera</taxon>
        <taxon>Paraneoptera</taxon>
        <taxon>Thysanoptera</taxon>
        <taxon>Terebrantia</taxon>
        <taxon>Thripoidea</taxon>
        <taxon>Thripidae</taxon>
        <taxon>Frankliniella</taxon>
    </lineage>
</organism>
<sequence>MMMDTGQQQQHQTALHGKGWLDVSFGDAAAAEFNRKYVILDNGVLWVYRDSQDGRAAEHVLPLHDAEVHFPQSSTPTSTPTTEALILHVSLGTGPRSQRFSIRTATGEEYRRWTSAMLEAAQLWHARRQMAFMAVLPAAAAPGAGRAGQASGLAEGRRLLVQGLSLFLVQVGELRTRTRRAVTRNQRHDQDDREPGADLNLPRFLRRAIADAVDKIWRACGRAYACADVLDGGENADPLAIYDAVLILREAGDAFVTYCSLLRDLQAMLRDGQETRPDDSLPFSPLRCMSALRDTLFSLCPLIDVPEEECRQRAALAAMDATLQRCLAELSKRPLDQAVAGSTPTAGGERDARNAPDEVDAHMERTSSRGSSTSLSNCVPFMGSPGVRRLASRLQRDVVRTSVRRARKRARTEGQALLPDQRLDDSLENAADAADAEALEMTVLTTVSPNPSESPEVVEMDVTSPAPTKPQTPVGVPVQRMARSVGGTLAANVMYSPRNAVRRGWQDPALLRRRRLICSAADCDLAGDNMEQDDDDDEVFVKPDVPPLRREAHEVKEKNAVQEERRDDDTFDEDSGRFEGRAPSAREDLGVLDIPVTPATPNGGGRRALWCETQEVQRSGLLDRLNTAESALQEAKFEVLSSEESYLRSLDVLAHRMQAIEALQDPSVISDQDRDAVSKFLDTARACSMRFVSALRALWSLDVMMRGLCTLMHKESMPGASLQQYVLMVSLQPRAASVLGKIGSMEARQMVPLLSLPAQRASRLPLLLAAILRRLDQRTSEAVICRAALDRLNQIVFECNEALRRAEQTERMAELGRMLGVEKSASSKKLSWSERKNNVLGRAKSFFHKSNNRFGTKTNKILTSTSSMLHLT</sequence>
<evidence type="ECO:0000259" key="2">
    <source>
        <dbReference type="PROSITE" id="PS50003"/>
    </source>
</evidence>
<evidence type="ECO:0000256" key="1">
    <source>
        <dbReference type="SAM" id="MobiDB-lite"/>
    </source>
</evidence>
<dbReference type="PANTHER" id="PTHR12845">
    <property type="entry name" value="GUANINE NUCLEOTIDE EXCHANGE FACTOR"/>
    <property type="match status" value="1"/>
</dbReference>
<dbReference type="SMART" id="SM00233">
    <property type="entry name" value="PH"/>
    <property type="match status" value="1"/>
</dbReference>
<dbReference type="GO" id="GO:0005085">
    <property type="term" value="F:guanyl-nucleotide exchange factor activity"/>
    <property type="evidence" value="ECO:0007669"/>
    <property type="project" value="InterPro"/>
</dbReference>
<dbReference type="AlphaFoldDB" id="A0A6J1T571"/>
<dbReference type="InterPro" id="IPR000219">
    <property type="entry name" value="DH_dom"/>
</dbReference>
<accession>A0A6J1T571</accession>
<dbReference type="InterPro" id="IPR035899">
    <property type="entry name" value="DBL_dom_sf"/>
</dbReference>
<dbReference type="KEGG" id="foc:113211581"/>
<dbReference type="SUPFAM" id="SSF48065">
    <property type="entry name" value="DBL homology domain (DH-domain)"/>
    <property type="match status" value="1"/>
</dbReference>
<dbReference type="PANTHER" id="PTHR12845:SF5">
    <property type="entry name" value="EPHEXIN, ISOFORM D"/>
    <property type="match status" value="1"/>
</dbReference>
<dbReference type="GeneID" id="113211581"/>
<dbReference type="Proteomes" id="UP000504606">
    <property type="component" value="Unplaced"/>
</dbReference>
<name>A0A6J1T571_FRAOC</name>
<dbReference type="Pfam" id="PF00621">
    <property type="entry name" value="RhoGEF"/>
    <property type="match status" value="1"/>
</dbReference>
<dbReference type="InterPro" id="IPR001849">
    <property type="entry name" value="PH_domain"/>
</dbReference>
<dbReference type="Gene3D" id="1.20.900.10">
    <property type="entry name" value="Dbl homology (DH) domain"/>
    <property type="match status" value="1"/>
</dbReference>
<dbReference type="InterPro" id="IPR011993">
    <property type="entry name" value="PH-like_dom_sf"/>
</dbReference>
<proteinExistence type="predicted"/>
<feature type="region of interest" description="Disordered" evidence="1">
    <location>
        <begin position="337"/>
        <end position="379"/>
    </location>
</feature>
<feature type="region of interest" description="Disordered" evidence="1">
    <location>
        <begin position="447"/>
        <end position="474"/>
    </location>
</feature>
<feature type="compositionally biased region" description="Basic and acidic residues" evidence="1">
    <location>
        <begin position="348"/>
        <end position="367"/>
    </location>
</feature>
<evidence type="ECO:0000259" key="3">
    <source>
        <dbReference type="PROSITE" id="PS50010"/>
    </source>
</evidence>
<dbReference type="Gene3D" id="2.30.29.30">
    <property type="entry name" value="Pleckstrin-homology domain (PH domain)/Phosphotyrosine-binding domain (PTB)"/>
    <property type="match status" value="1"/>
</dbReference>
<dbReference type="PROSITE" id="PS50003">
    <property type="entry name" value="PH_DOMAIN"/>
    <property type="match status" value="1"/>
</dbReference>
<feature type="region of interest" description="Disordered" evidence="1">
    <location>
        <begin position="557"/>
        <end position="581"/>
    </location>
</feature>
<evidence type="ECO:0000313" key="4">
    <source>
        <dbReference type="Proteomes" id="UP000504606"/>
    </source>
</evidence>
<reference evidence="5" key="1">
    <citation type="submission" date="2025-08" db="UniProtKB">
        <authorList>
            <consortium name="RefSeq"/>
        </authorList>
    </citation>
    <scope>IDENTIFICATION</scope>
    <source>
        <tissue evidence="5">Whole organism</tissue>
    </source>
</reference>
<keyword evidence="4" id="KW-1185">Reference proteome</keyword>